<feature type="region of interest" description="Disordered" evidence="1">
    <location>
        <begin position="323"/>
        <end position="343"/>
    </location>
</feature>
<evidence type="ECO:0000313" key="3">
    <source>
        <dbReference type="EMBL" id="CAE0748699.1"/>
    </source>
</evidence>
<dbReference type="EMBL" id="HBIZ01002375">
    <property type="protein sequence ID" value="CAE0748699.1"/>
    <property type="molecule type" value="Transcribed_RNA"/>
</dbReference>
<feature type="transmembrane region" description="Helical" evidence="2">
    <location>
        <begin position="20"/>
        <end position="44"/>
    </location>
</feature>
<evidence type="ECO:0000256" key="2">
    <source>
        <dbReference type="SAM" id="Phobius"/>
    </source>
</evidence>
<feature type="compositionally biased region" description="Polar residues" evidence="1">
    <location>
        <begin position="287"/>
        <end position="306"/>
    </location>
</feature>
<keyword evidence="2" id="KW-0472">Membrane</keyword>
<name>A0A7S4AZA6_CHRCT</name>
<organism evidence="3">
    <name type="scientific">Chrysotila carterae</name>
    <name type="common">Marine alga</name>
    <name type="synonym">Syracosphaera carterae</name>
    <dbReference type="NCBI Taxonomy" id="13221"/>
    <lineage>
        <taxon>Eukaryota</taxon>
        <taxon>Haptista</taxon>
        <taxon>Haptophyta</taxon>
        <taxon>Prymnesiophyceae</taxon>
        <taxon>Isochrysidales</taxon>
        <taxon>Isochrysidaceae</taxon>
        <taxon>Chrysotila</taxon>
    </lineage>
</organism>
<keyword evidence="2" id="KW-0812">Transmembrane</keyword>
<reference evidence="3" key="1">
    <citation type="submission" date="2021-01" db="EMBL/GenBank/DDBJ databases">
        <authorList>
            <person name="Corre E."/>
            <person name="Pelletier E."/>
            <person name="Niang G."/>
            <person name="Scheremetjew M."/>
            <person name="Finn R."/>
            <person name="Kale V."/>
            <person name="Holt S."/>
            <person name="Cochrane G."/>
            <person name="Meng A."/>
            <person name="Brown T."/>
            <person name="Cohen L."/>
        </authorList>
    </citation>
    <scope>NUCLEOTIDE SEQUENCE</scope>
    <source>
        <strain evidence="3">CCMP645</strain>
    </source>
</reference>
<protein>
    <submittedName>
        <fullName evidence="3">Uncharacterized protein</fullName>
    </submittedName>
</protein>
<proteinExistence type="predicted"/>
<accession>A0A7S4AZA6</accession>
<keyword evidence="2" id="KW-1133">Transmembrane helix</keyword>
<dbReference type="AlphaFoldDB" id="A0A7S4AZA6"/>
<feature type="transmembrane region" description="Helical" evidence="2">
    <location>
        <begin position="56"/>
        <end position="75"/>
    </location>
</feature>
<gene>
    <name evidence="3" type="ORF">PCAR00345_LOCUS1281</name>
</gene>
<sequence length="441" mass="45999">MLIPPQGMVGRKAGFLRSGMQRLIGIFLVAVVALLCFTMLARLGAMSADDQPSRSWQSYAVCVGLLSPDVVWFVLAQILASLPAEIALDTNHTSKRIPRTLACASACRQSLRKRAELSSPGATGFGTFLRKAVHQAKESLDSDRCYEAETSSFEDSWLKNINELQLEDVTVTSTGCGADGTAFEVSGHLQLVMHSKDPLILQGLVSNEVACFIEGVEVPAAHTTAAALYLGAAVWNVSTRAKFVMSVDECEVSALRVSEPGIDWDDIQFFDPSRDDGTGSGEATGALPTQQALSTHTPGTISLPSQDDNSTVLIMGAVAPAAPSPAAPSLPHGASRRLSEDDTHAVSLSESGFSGSIVINASDLFKQLQYGAASFAQGANEAASAAAEAADSAVQGVAAMATVAVQTAVADAVAESLNLFFASMMPVQLALAGCGGHSYDA</sequence>
<evidence type="ECO:0000256" key="1">
    <source>
        <dbReference type="SAM" id="MobiDB-lite"/>
    </source>
</evidence>
<feature type="region of interest" description="Disordered" evidence="1">
    <location>
        <begin position="267"/>
        <end position="306"/>
    </location>
</feature>